<keyword evidence="1" id="KW-0808">Transferase</keyword>
<proteinExistence type="predicted"/>
<evidence type="ECO:0000313" key="2">
    <source>
        <dbReference type="Proteomes" id="UP000233556"/>
    </source>
</evidence>
<keyword evidence="1" id="KW-0695">RNA-directed DNA polymerase</keyword>
<dbReference type="OrthoDB" id="1934719at2759"/>
<accession>A0A2I0U649</accession>
<sequence length="81" mass="9259">MLRHMENKEVIRDSQRGFTKCKLCLTNLEAFYNGITALVDKGRTTDIVNLDFYKAFDIVLQKILVSKMERHGFYAGGQLSG</sequence>
<dbReference type="Proteomes" id="UP000233556">
    <property type="component" value="Unassembled WGS sequence"/>
</dbReference>
<dbReference type="EMBL" id="KZ506109">
    <property type="protein sequence ID" value="PKU41499.1"/>
    <property type="molecule type" value="Genomic_DNA"/>
</dbReference>
<name>A0A2I0U649_LIMLA</name>
<dbReference type="GO" id="GO:0003964">
    <property type="term" value="F:RNA-directed DNA polymerase activity"/>
    <property type="evidence" value="ECO:0007669"/>
    <property type="project" value="UniProtKB-KW"/>
</dbReference>
<protein>
    <submittedName>
        <fullName evidence="1">Rna-directed dna polymerase from mobile element jockey-like</fullName>
    </submittedName>
</protein>
<keyword evidence="1" id="KW-0548">Nucleotidyltransferase</keyword>
<organism evidence="1 2">
    <name type="scientific">Limosa lapponica baueri</name>
    <dbReference type="NCBI Taxonomy" id="1758121"/>
    <lineage>
        <taxon>Eukaryota</taxon>
        <taxon>Metazoa</taxon>
        <taxon>Chordata</taxon>
        <taxon>Craniata</taxon>
        <taxon>Vertebrata</taxon>
        <taxon>Euteleostomi</taxon>
        <taxon>Archelosauria</taxon>
        <taxon>Archosauria</taxon>
        <taxon>Dinosauria</taxon>
        <taxon>Saurischia</taxon>
        <taxon>Theropoda</taxon>
        <taxon>Coelurosauria</taxon>
        <taxon>Aves</taxon>
        <taxon>Neognathae</taxon>
        <taxon>Neoaves</taxon>
        <taxon>Charadriiformes</taxon>
        <taxon>Scolopacidae</taxon>
        <taxon>Limosa</taxon>
    </lineage>
</organism>
<keyword evidence="2" id="KW-1185">Reference proteome</keyword>
<dbReference type="AlphaFoldDB" id="A0A2I0U649"/>
<evidence type="ECO:0000313" key="1">
    <source>
        <dbReference type="EMBL" id="PKU41499.1"/>
    </source>
</evidence>
<reference evidence="2" key="1">
    <citation type="submission" date="2017-11" db="EMBL/GenBank/DDBJ databases">
        <authorList>
            <person name="Lima N.C."/>
            <person name="Parody-Merino A.M."/>
            <person name="Battley P.F."/>
            <person name="Fidler A.E."/>
            <person name="Prosdocimi F."/>
        </authorList>
    </citation>
    <scope>NUCLEOTIDE SEQUENCE [LARGE SCALE GENOMIC DNA]</scope>
</reference>
<gene>
    <name evidence="1" type="ORF">llap_8200</name>
</gene>
<reference evidence="2" key="2">
    <citation type="submission" date="2017-12" db="EMBL/GenBank/DDBJ databases">
        <title>Genome sequence of the Bar-tailed Godwit (Limosa lapponica baueri).</title>
        <authorList>
            <person name="Lima N.C.B."/>
            <person name="Parody-Merino A.M."/>
            <person name="Battley P.F."/>
            <person name="Fidler A.E."/>
            <person name="Prosdocimi F."/>
        </authorList>
    </citation>
    <scope>NUCLEOTIDE SEQUENCE [LARGE SCALE GENOMIC DNA]</scope>
</reference>